<accession>A0A3N4UAV1</accession>
<dbReference type="InterPro" id="IPR051011">
    <property type="entry name" value="Metal_resp_trans_reg"/>
</dbReference>
<dbReference type="SMART" id="SM00418">
    <property type="entry name" value="HTH_ARSR"/>
    <property type="match status" value="1"/>
</dbReference>
<protein>
    <submittedName>
        <fullName evidence="5">ArsR family transcriptional regulator</fullName>
    </submittedName>
</protein>
<name>A0A3N4UAV1_9BURK</name>
<reference evidence="5 6" key="1">
    <citation type="submission" date="2018-11" db="EMBL/GenBank/DDBJ databases">
        <title>Genomic Encyclopedia of Type Strains, Phase IV (KMG-IV): sequencing the most valuable type-strain genomes for metagenomic binning, comparative biology and taxonomic classification.</title>
        <authorList>
            <person name="Goeker M."/>
        </authorList>
    </citation>
    <scope>NUCLEOTIDE SEQUENCE [LARGE SCALE GENOMIC DNA]</scope>
    <source>
        <strain evidence="5 6">DSM 101684</strain>
    </source>
</reference>
<dbReference type="PANTHER" id="PTHR43132:SF2">
    <property type="entry name" value="ARSENICAL RESISTANCE OPERON REPRESSOR ARSR-RELATED"/>
    <property type="match status" value="1"/>
</dbReference>
<evidence type="ECO:0000313" key="6">
    <source>
        <dbReference type="Proteomes" id="UP000272193"/>
    </source>
</evidence>
<dbReference type="InterPro" id="IPR036390">
    <property type="entry name" value="WH_DNA-bd_sf"/>
</dbReference>
<dbReference type="InterPro" id="IPR001845">
    <property type="entry name" value="HTH_ArsR_DNA-bd_dom"/>
</dbReference>
<organism evidence="5 6">
    <name type="scientific">Tibeticola sediminis</name>
    <dbReference type="NCBI Taxonomy" id="1917811"/>
    <lineage>
        <taxon>Bacteria</taxon>
        <taxon>Pseudomonadati</taxon>
        <taxon>Pseudomonadota</taxon>
        <taxon>Betaproteobacteria</taxon>
        <taxon>Burkholderiales</taxon>
        <taxon>Comamonadaceae</taxon>
        <taxon>Tibeticola</taxon>
    </lineage>
</organism>
<feature type="domain" description="HTH arsR-type" evidence="4">
    <location>
        <begin position="16"/>
        <end position="110"/>
    </location>
</feature>
<dbReference type="InterPro" id="IPR011991">
    <property type="entry name" value="ArsR-like_HTH"/>
</dbReference>
<dbReference type="CDD" id="cd00090">
    <property type="entry name" value="HTH_ARSR"/>
    <property type="match status" value="1"/>
</dbReference>
<keyword evidence="1" id="KW-0805">Transcription regulation</keyword>
<dbReference type="OrthoDB" id="5296924at2"/>
<dbReference type="AlphaFoldDB" id="A0A3N4UAV1"/>
<keyword evidence="3" id="KW-0804">Transcription</keyword>
<dbReference type="InterPro" id="IPR036388">
    <property type="entry name" value="WH-like_DNA-bd_sf"/>
</dbReference>
<dbReference type="PRINTS" id="PR00778">
    <property type="entry name" value="HTHARSR"/>
</dbReference>
<dbReference type="RefSeq" id="WP_124222265.1">
    <property type="nucleotide sequence ID" value="NZ_RKQL01000003.1"/>
</dbReference>
<dbReference type="NCBIfam" id="NF033788">
    <property type="entry name" value="HTH_metalloreg"/>
    <property type="match status" value="1"/>
</dbReference>
<dbReference type="GO" id="GO:0003700">
    <property type="term" value="F:DNA-binding transcription factor activity"/>
    <property type="evidence" value="ECO:0007669"/>
    <property type="project" value="InterPro"/>
</dbReference>
<sequence length="124" mass="13628">MSKSTKTPDTTPSYSESDQVFELAAEVFRVMSAPMRLKIISSLCNGEKNVGELLREIDATQPNMSQHLNTLYQAGVLGKRREGVQIYYRIIDDRVASLCRAVCTQIAIESQIDDGPGGEKSTSA</sequence>
<evidence type="ECO:0000256" key="1">
    <source>
        <dbReference type="ARBA" id="ARBA00023015"/>
    </source>
</evidence>
<proteinExistence type="predicted"/>
<keyword evidence="2" id="KW-0238">DNA-binding</keyword>
<dbReference type="Pfam" id="PF01022">
    <property type="entry name" value="HTH_5"/>
    <property type="match status" value="1"/>
</dbReference>
<evidence type="ECO:0000256" key="3">
    <source>
        <dbReference type="ARBA" id="ARBA00023163"/>
    </source>
</evidence>
<dbReference type="PANTHER" id="PTHR43132">
    <property type="entry name" value="ARSENICAL RESISTANCE OPERON REPRESSOR ARSR-RELATED"/>
    <property type="match status" value="1"/>
</dbReference>
<dbReference type="Gene3D" id="1.10.10.10">
    <property type="entry name" value="Winged helix-like DNA-binding domain superfamily/Winged helix DNA-binding domain"/>
    <property type="match status" value="1"/>
</dbReference>
<dbReference type="SUPFAM" id="SSF46785">
    <property type="entry name" value="Winged helix' DNA-binding domain"/>
    <property type="match status" value="1"/>
</dbReference>
<dbReference type="GO" id="GO:0003677">
    <property type="term" value="F:DNA binding"/>
    <property type="evidence" value="ECO:0007669"/>
    <property type="project" value="UniProtKB-KW"/>
</dbReference>
<evidence type="ECO:0000259" key="4">
    <source>
        <dbReference type="PROSITE" id="PS50987"/>
    </source>
</evidence>
<evidence type="ECO:0000313" key="5">
    <source>
        <dbReference type="EMBL" id="RPE67632.1"/>
    </source>
</evidence>
<dbReference type="EMBL" id="RKQL01000003">
    <property type="protein sequence ID" value="RPE67632.1"/>
    <property type="molecule type" value="Genomic_DNA"/>
</dbReference>
<evidence type="ECO:0000256" key="2">
    <source>
        <dbReference type="ARBA" id="ARBA00023125"/>
    </source>
</evidence>
<gene>
    <name evidence="5" type="ORF">EDC62_1512</name>
</gene>
<comment type="caution">
    <text evidence="5">The sequence shown here is derived from an EMBL/GenBank/DDBJ whole genome shotgun (WGS) entry which is preliminary data.</text>
</comment>
<dbReference type="Proteomes" id="UP000272193">
    <property type="component" value="Unassembled WGS sequence"/>
</dbReference>
<keyword evidence="6" id="KW-1185">Reference proteome</keyword>
<dbReference type="PROSITE" id="PS50987">
    <property type="entry name" value="HTH_ARSR_2"/>
    <property type="match status" value="1"/>
</dbReference>